<dbReference type="EMBL" id="CARXXK010000002">
    <property type="protein sequence ID" value="CAI6357813.1"/>
    <property type="molecule type" value="Genomic_DNA"/>
</dbReference>
<dbReference type="PANTHER" id="PTHR45749">
    <property type="match status" value="1"/>
</dbReference>
<dbReference type="AlphaFoldDB" id="A0AAV0WPQ8"/>
<name>A0AAV0WPQ8_9HEMI</name>
<comment type="caution">
    <text evidence="2">The sequence shown here is derived from an EMBL/GenBank/DDBJ whole genome shotgun (WGS) entry which is preliminary data.</text>
</comment>
<dbReference type="InterPro" id="IPR008906">
    <property type="entry name" value="HATC_C_dom"/>
</dbReference>
<protein>
    <recommendedName>
        <fullName evidence="1">HAT C-terminal dimerisation domain-containing protein</fullName>
    </recommendedName>
</protein>
<evidence type="ECO:0000259" key="1">
    <source>
        <dbReference type="Pfam" id="PF05699"/>
    </source>
</evidence>
<proteinExistence type="predicted"/>
<organism evidence="2 3">
    <name type="scientific">Macrosiphum euphorbiae</name>
    <name type="common">potato aphid</name>
    <dbReference type="NCBI Taxonomy" id="13131"/>
    <lineage>
        <taxon>Eukaryota</taxon>
        <taxon>Metazoa</taxon>
        <taxon>Ecdysozoa</taxon>
        <taxon>Arthropoda</taxon>
        <taxon>Hexapoda</taxon>
        <taxon>Insecta</taxon>
        <taxon>Pterygota</taxon>
        <taxon>Neoptera</taxon>
        <taxon>Paraneoptera</taxon>
        <taxon>Hemiptera</taxon>
        <taxon>Sternorrhyncha</taxon>
        <taxon>Aphidomorpha</taxon>
        <taxon>Aphidoidea</taxon>
        <taxon>Aphididae</taxon>
        <taxon>Macrosiphini</taxon>
        <taxon>Macrosiphum</taxon>
    </lineage>
</organism>
<gene>
    <name evidence="2" type="ORF">MEUPH1_LOCUS13401</name>
</gene>
<dbReference type="GO" id="GO:0046983">
    <property type="term" value="F:protein dimerization activity"/>
    <property type="evidence" value="ECO:0007669"/>
    <property type="project" value="InterPro"/>
</dbReference>
<dbReference type="Proteomes" id="UP001160148">
    <property type="component" value="Unassembled WGS sequence"/>
</dbReference>
<evidence type="ECO:0000313" key="2">
    <source>
        <dbReference type="EMBL" id="CAI6357813.1"/>
    </source>
</evidence>
<accession>A0AAV0WPQ8</accession>
<dbReference type="Pfam" id="PF05699">
    <property type="entry name" value="Dimer_Tnp_hAT"/>
    <property type="match status" value="1"/>
</dbReference>
<evidence type="ECO:0000313" key="3">
    <source>
        <dbReference type="Proteomes" id="UP001160148"/>
    </source>
</evidence>
<keyword evidence="3" id="KW-1185">Reference proteome</keyword>
<sequence>MLTIPLTSAGAESRERTFSKLKLIKTYLRSTMSQQRLTGLATIRIEEELSEQLNYEDIINDFASKKARKIKEL</sequence>
<feature type="domain" description="HAT C-terminal dimerisation" evidence="1">
    <location>
        <begin position="1"/>
        <end position="49"/>
    </location>
</feature>
<reference evidence="2 3" key="1">
    <citation type="submission" date="2023-01" db="EMBL/GenBank/DDBJ databases">
        <authorList>
            <person name="Whitehead M."/>
        </authorList>
    </citation>
    <scope>NUCLEOTIDE SEQUENCE [LARGE SCALE GENOMIC DNA]</scope>
</reference>
<dbReference type="PANTHER" id="PTHR45749:SF21">
    <property type="entry name" value="DUF4371 DOMAIN-CONTAINING PROTEIN"/>
    <property type="match status" value="1"/>
</dbReference>